<organism evidence="1 2">
    <name type="scientific">Aromia moschata</name>
    <dbReference type="NCBI Taxonomy" id="1265417"/>
    <lineage>
        <taxon>Eukaryota</taxon>
        <taxon>Metazoa</taxon>
        <taxon>Ecdysozoa</taxon>
        <taxon>Arthropoda</taxon>
        <taxon>Hexapoda</taxon>
        <taxon>Insecta</taxon>
        <taxon>Pterygota</taxon>
        <taxon>Neoptera</taxon>
        <taxon>Endopterygota</taxon>
        <taxon>Coleoptera</taxon>
        <taxon>Polyphaga</taxon>
        <taxon>Cucujiformia</taxon>
        <taxon>Chrysomeloidea</taxon>
        <taxon>Cerambycidae</taxon>
        <taxon>Cerambycinae</taxon>
        <taxon>Callichromatini</taxon>
        <taxon>Aromia</taxon>
    </lineage>
</organism>
<evidence type="ECO:0000313" key="1">
    <source>
        <dbReference type="EMBL" id="KAJ8941872.1"/>
    </source>
</evidence>
<sequence length="126" mass="14631">MKTTSTSTEEDFNHTKQVRWPFGKHKVCQVLEVELPESYTVSDFRIVAKQDGVFIEEVDPQSALYDRLFVGDKVLAFDDIDYSFVDPLEAYQDACQRLDNIKTITVSRRQTILGPFRFAQLNYVEK</sequence>
<feature type="non-terminal residue" evidence="1">
    <location>
        <position position="126"/>
    </location>
</feature>
<dbReference type="Proteomes" id="UP001162162">
    <property type="component" value="Unassembled WGS sequence"/>
</dbReference>
<dbReference type="EMBL" id="JAPWTK010000348">
    <property type="protein sequence ID" value="KAJ8941872.1"/>
    <property type="molecule type" value="Genomic_DNA"/>
</dbReference>
<gene>
    <name evidence="1" type="ORF">NQ318_001725</name>
</gene>
<reference evidence="1" key="1">
    <citation type="journal article" date="2023" name="Insect Mol. Biol.">
        <title>Genome sequencing provides insights into the evolution of gene families encoding plant cell wall-degrading enzymes in longhorned beetles.</title>
        <authorList>
            <person name="Shin N.R."/>
            <person name="Okamura Y."/>
            <person name="Kirsch R."/>
            <person name="Pauchet Y."/>
        </authorList>
    </citation>
    <scope>NUCLEOTIDE SEQUENCE</scope>
    <source>
        <strain evidence="1">AMC_N1</strain>
    </source>
</reference>
<protein>
    <recommendedName>
        <fullName evidence="3">PDZ domain-containing protein</fullName>
    </recommendedName>
</protein>
<comment type="caution">
    <text evidence="1">The sequence shown here is derived from an EMBL/GenBank/DDBJ whole genome shotgun (WGS) entry which is preliminary data.</text>
</comment>
<evidence type="ECO:0000313" key="2">
    <source>
        <dbReference type="Proteomes" id="UP001162162"/>
    </source>
</evidence>
<dbReference type="InterPro" id="IPR036034">
    <property type="entry name" value="PDZ_sf"/>
</dbReference>
<accession>A0AAV8XTJ6</accession>
<proteinExistence type="predicted"/>
<evidence type="ECO:0008006" key="3">
    <source>
        <dbReference type="Google" id="ProtNLM"/>
    </source>
</evidence>
<keyword evidence="2" id="KW-1185">Reference proteome</keyword>
<dbReference type="SUPFAM" id="SSF50156">
    <property type="entry name" value="PDZ domain-like"/>
    <property type="match status" value="1"/>
</dbReference>
<dbReference type="AlphaFoldDB" id="A0AAV8XTJ6"/>
<name>A0AAV8XTJ6_9CUCU</name>
<dbReference type="Gene3D" id="2.30.42.10">
    <property type="match status" value="1"/>
</dbReference>